<feature type="domain" description="MaoC-like" evidence="1">
    <location>
        <begin position="11"/>
        <end position="124"/>
    </location>
</feature>
<dbReference type="RefSeq" id="WP_376813626.1">
    <property type="nucleotide sequence ID" value="NZ_JBHSDY010000009.1"/>
</dbReference>
<reference evidence="3" key="1">
    <citation type="journal article" date="2019" name="Int. J. Syst. Evol. Microbiol.">
        <title>The Global Catalogue of Microorganisms (GCM) 10K type strain sequencing project: providing services to taxonomists for standard genome sequencing and annotation.</title>
        <authorList>
            <consortium name="The Broad Institute Genomics Platform"/>
            <consortium name="The Broad Institute Genome Sequencing Center for Infectious Disease"/>
            <person name="Wu L."/>
            <person name="Ma J."/>
        </authorList>
    </citation>
    <scope>NUCLEOTIDE SEQUENCE [LARGE SCALE GENOMIC DNA]</scope>
    <source>
        <strain evidence="3">CGMCC 1.19029</strain>
    </source>
</reference>
<dbReference type="InterPro" id="IPR029069">
    <property type="entry name" value="HotDog_dom_sf"/>
</dbReference>
<dbReference type="Gene3D" id="3.10.129.10">
    <property type="entry name" value="Hotdog Thioesterase"/>
    <property type="match status" value="1"/>
</dbReference>
<gene>
    <name evidence="2" type="ORF">ACFO0J_13550</name>
</gene>
<proteinExistence type="predicted"/>
<organism evidence="2 3">
    <name type="scientific">Castellaniella hirudinis</name>
    <dbReference type="NCBI Taxonomy" id="1144617"/>
    <lineage>
        <taxon>Bacteria</taxon>
        <taxon>Pseudomonadati</taxon>
        <taxon>Pseudomonadota</taxon>
        <taxon>Betaproteobacteria</taxon>
        <taxon>Burkholderiales</taxon>
        <taxon>Alcaligenaceae</taxon>
        <taxon>Castellaniella</taxon>
    </lineage>
</organism>
<sequence>MLPGKYYDEITPGEERLTPRVTVTEGHILAYAGVAGDFSPLHLDEEYARTTEFGQRIAHGLMGLSLVDGLKVQSAFFQDGIALGWNWKFKRPIRIGDTLQARLRITDMRVPRSRPHMGIVHVEVTLLNQRGEVVQEGEHQLMVPRRPADVAQTVRA</sequence>
<evidence type="ECO:0000313" key="2">
    <source>
        <dbReference type="EMBL" id="MFC4299067.1"/>
    </source>
</evidence>
<dbReference type="SUPFAM" id="SSF54637">
    <property type="entry name" value="Thioesterase/thiol ester dehydrase-isomerase"/>
    <property type="match status" value="1"/>
</dbReference>
<evidence type="ECO:0000313" key="3">
    <source>
        <dbReference type="Proteomes" id="UP001595756"/>
    </source>
</evidence>
<dbReference type="PANTHER" id="PTHR43664">
    <property type="entry name" value="MONOAMINE OXIDASE-RELATED"/>
    <property type="match status" value="1"/>
</dbReference>
<dbReference type="InterPro" id="IPR002539">
    <property type="entry name" value="MaoC-like_dom"/>
</dbReference>
<dbReference type="Proteomes" id="UP001595756">
    <property type="component" value="Unassembled WGS sequence"/>
</dbReference>
<dbReference type="EMBL" id="JBHSDY010000009">
    <property type="protein sequence ID" value="MFC4299067.1"/>
    <property type="molecule type" value="Genomic_DNA"/>
</dbReference>
<keyword evidence="3" id="KW-1185">Reference proteome</keyword>
<comment type="caution">
    <text evidence="2">The sequence shown here is derived from an EMBL/GenBank/DDBJ whole genome shotgun (WGS) entry which is preliminary data.</text>
</comment>
<dbReference type="PANTHER" id="PTHR43664:SF1">
    <property type="entry name" value="BETA-METHYLMALYL-COA DEHYDRATASE"/>
    <property type="match status" value="1"/>
</dbReference>
<name>A0ABV8S0T0_9BURK</name>
<dbReference type="InterPro" id="IPR052342">
    <property type="entry name" value="MCH/BMMD"/>
</dbReference>
<dbReference type="Pfam" id="PF01575">
    <property type="entry name" value="MaoC_dehydratas"/>
    <property type="match status" value="1"/>
</dbReference>
<accession>A0ABV8S0T0</accession>
<protein>
    <submittedName>
        <fullName evidence="2">MaoC family dehydratase</fullName>
    </submittedName>
</protein>
<evidence type="ECO:0000259" key="1">
    <source>
        <dbReference type="Pfam" id="PF01575"/>
    </source>
</evidence>